<proteinExistence type="predicted"/>
<feature type="transmembrane region" description="Helical" evidence="1">
    <location>
        <begin position="54"/>
        <end position="74"/>
    </location>
</feature>
<keyword evidence="1" id="KW-0812">Transmembrane</keyword>
<evidence type="ECO:0000313" key="2">
    <source>
        <dbReference type="EMBL" id="CAK0874285.1"/>
    </source>
</evidence>
<evidence type="ECO:0000313" key="3">
    <source>
        <dbReference type="Proteomes" id="UP001189429"/>
    </source>
</evidence>
<protein>
    <submittedName>
        <fullName evidence="2">Uncharacterized protein</fullName>
    </submittedName>
</protein>
<feature type="transmembrane region" description="Helical" evidence="1">
    <location>
        <begin position="23"/>
        <end position="42"/>
    </location>
</feature>
<accession>A0ABN9VLS4</accession>
<keyword evidence="1" id="KW-0472">Membrane</keyword>
<dbReference type="EMBL" id="CAUYUJ010017381">
    <property type="protein sequence ID" value="CAK0874285.1"/>
    <property type="molecule type" value="Genomic_DNA"/>
</dbReference>
<gene>
    <name evidence="2" type="ORF">PCOR1329_LOCUS59242</name>
</gene>
<comment type="caution">
    <text evidence="2">The sequence shown here is derived from an EMBL/GenBank/DDBJ whole genome shotgun (WGS) entry which is preliminary data.</text>
</comment>
<reference evidence="2" key="1">
    <citation type="submission" date="2023-10" db="EMBL/GenBank/DDBJ databases">
        <authorList>
            <person name="Chen Y."/>
            <person name="Shah S."/>
            <person name="Dougan E. K."/>
            <person name="Thang M."/>
            <person name="Chan C."/>
        </authorList>
    </citation>
    <scope>NUCLEOTIDE SEQUENCE [LARGE SCALE GENOMIC DNA]</scope>
</reference>
<feature type="transmembrane region" description="Helical" evidence="1">
    <location>
        <begin position="94"/>
        <end position="112"/>
    </location>
</feature>
<organism evidence="2 3">
    <name type="scientific">Prorocentrum cordatum</name>
    <dbReference type="NCBI Taxonomy" id="2364126"/>
    <lineage>
        <taxon>Eukaryota</taxon>
        <taxon>Sar</taxon>
        <taxon>Alveolata</taxon>
        <taxon>Dinophyceae</taxon>
        <taxon>Prorocentrales</taxon>
        <taxon>Prorocentraceae</taxon>
        <taxon>Prorocentrum</taxon>
    </lineage>
</organism>
<keyword evidence="1" id="KW-1133">Transmembrane helix</keyword>
<sequence length="243" mass="27655">MLQTWTWQSCNNSMFCCQTWSRVTWYVADLVFYWLCFFYVFPRFKALSNRATKVGFIFGMVCTCVWPCVIYLHFGAGDPIPWEAPLVRLALYHPISFAHVFWSGMCLAKMFVARSEQGGDNMDLLYSWSTEVSLAIMLLVFLLVDMSEPLVFCVRSGVLLPLQALFLWGLAAEDGVLPRLLCRGPLPQLGDLSLGLYVLQDALAIEVWMPKGLLFMLVPPAYLAIVFAAHRLIEKPMATLFLR</sequence>
<keyword evidence="3" id="KW-1185">Reference proteome</keyword>
<feature type="transmembrane region" description="Helical" evidence="1">
    <location>
        <begin position="213"/>
        <end position="233"/>
    </location>
</feature>
<dbReference type="Proteomes" id="UP001189429">
    <property type="component" value="Unassembled WGS sequence"/>
</dbReference>
<feature type="transmembrane region" description="Helical" evidence="1">
    <location>
        <begin position="124"/>
        <end position="143"/>
    </location>
</feature>
<name>A0ABN9VLS4_9DINO</name>
<evidence type="ECO:0000256" key="1">
    <source>
        <dbReference type="SAM" id="Phobius"/>
    </source>
</evidence>